<sequence length="373" mass="41221">MELYKVNPTGTLFGSSSEHRFNGVIPHWPKTHGCSVNGHVRQVNLKNSRSALVTGGAGYFGFRLSCTLAQTGVSVILVDIHKPRWCLPEGAVFLQLHKEQIESINIGGTRKVIDVCLHRNIPCLIYTSTVNVVFGGQQIHQGDEDTVPYVPLDKHVDHYSKTKAIADQMVLAADGTSLKGGKKFRTCVLRPPGIYGPQEQRHLARVAVNIERRLFSFTFGNPDTKMNWVHVDNLVQAHILAGEALTAAKGHIACPRSRTVSRECLAPVPTGGRSGSRLRPKLGSRTSPSHLPPLTAGWLGLLPHCRGVFGPGSGSRTFHRRSPGAYLRRWNTECGFLVMFSELLHLPNFLMLTSDHCELLVEDFLRSVQPRHL</sequence>
<dbReference type="InterPro" id="IPR002225">
    <property type="entry name" value="3Beta_OHSteriod_DH/Estase"/>
</dbReference>
<organism evidence="6 7">
    <name type="scientific">Chiloscyllium punctatum</name>
    <name type="common">Brownbanded bambooshark</name>
    <name type="synonym">Hemiscyllium punctatum</name>
    <dbReference type="NCBI Taxonomy" id="137246"/>
    <lineage>
        <taxon>Eukaryota</taxon>
        <taxon>Metazoa</taxon>
        <taxon>Chordata</taxon>
        <taxon>Craniata</taxon>
        <taxon>Vertebrata</taxon>
        <taxon>Chondrichthyes</taxon>
        <taxon>Elasmobranchii</taxon>
        <taxon>Galeomorphii</taxon>
        <taxon>Galeoidea</taxon>
        <taxon>Orectolobiformes</taxon>
        <taxon>Hemiscylliidae</taxon>
        <taxon>Chiloscyllium</taxon>
    </lineage>
</organism>
<keyword evidence="7" id="KW-1185">Reference proteome</keyword>
<feature type="region of interest" description="Disordered" evidence="4">
    <location>
        <begin position="265"/>
        <end position="287"/>
    </location>
</feature>
<protein>
    <recommendedName>
        <fullName evidence="5">3-beta hydroxysteroid dehydrogenase/isomerase domain-containing protein</fullName>
    </recommendedName>
</protein>
<proteinExistence type="inferred from homology"/>
<comment type="similarity">
    <text evidence="1 3">Belongs to the 3-beta-HSD family.</text>
</comment>
<evidence type="ECO:0000313" key="7">
    <source>
        <dbReference type="Proteomes" id="UP000287033"/>
    </source>
</evidence>
<dbReference type="Proteomes" id="UP000287033">
    <property type="component" value="Unassembled WGS sequence"/>
</dbReference>
<dbReference type="Gene3D" id="3.40.50.720">
    <property type="entry name" value="NAD(P)-binding Rossmann-like Domain"/>
    <property type="match status" value="1"/>
</dbReference>
<dbReference type="SUPFAM" id="SSF51735">
    <property type="entry name" value="NAD(P)-binding Rossmann-fold domains"/>
    <property type="match status" value="1"/>
</dbReference>
<dbReference type="Pfam" id="PF01073">
    <property type="entry name" value="3Beta_HSD"/>
    <property type="match status" value="1"/>
</dbReference>
<dbReference type="PANTHER" id="PTHR43245">
    <property type="entry name" value="BIFUNCTIONAL POLYMYXIN RESISTANCE PROTEIN ARNA"/>
    <property type="match status" value="1"/>
</dbReference>
<dbReference type="EMBL" id="BEZZ01000190">
    <property type="protein sequence ID" value="GCC28077.1"/>
    <property type="molecule type" value="Genomic_DNA"/>
</dbReference>
<accession>A0A401SCD6</accession>
<dbReference type="OrthoDB" id="2735536at2759"/>
<feature type="domain" description="3-beta hydroxysteroid dehydrogenase/isomerase" evidence="5">
    <location>
        <begin position="93"/>
        <end position="249"/>
    </location>
</feature>
<evidence type="ECO:0000313" key="6">
    <source>
        <dbReference type="EMBL" id="GCC28077.1"/>
    </source>
</evidence>
<dbReference type="GO" id="GO:0006694">
    <property type="term" value="P:steroid biosynthetic process"/>
    <property type="evidence" value="ECO:0007669"/>
    <property type="project" value="InterPro"/>
</dbReference>
<dbReference type="PANTHER" id="PTHR43245:SF51">
    <property type="entry name" value="SHORT CHAIN DEHYDROGENASE_REDUCTASE FAMILY 42E, MEMBER 2"/>
    <property type="match status" value="1"/>
</dbReference>
<gene>
    <name evidence="6" type="ORF">chiPu_0006503</name>
</gene>
<reference evidence="6 7" key="1">
    <citation type="journal article" date="2018" name="Nat. Ecol. Evol.">
        <title>Shark genomes provide insights into elasmobranch evolution and the origin of vertebrates.</title>
        <authorList>
            <person name="Hara Y"/>
            <person name="Yamaguchi K"/>
            <person name="Onimaru K"/>
            <person name="Kadota M"/>
            <person name="Koyanagi M"/>
            <person name="Keeley SD"/>
            <person name="Tatsumi K"/>
            <person name="Tanaka K"/>
            <person name="Motone F"/>
            <person name="Kageyama Y"/>
            <person name="Nozu R"/>
            <person name="Adachi N"/>
            <person name="Nishimura O"/>
            <person name="Nakagawa R"/>
            <person name="Tanegashima C"/>
            <person name="Kiyatake I"/>
            <person name="Matsumoto R"/>
            <person name="Murakumo K"/>
            <person name="Nishida K"/>
            <person name="Terakita A"/>
            <person name="Kuratani S"/>
            <person name="Sato K"/>
            <person name="Hyodo S Kuraku.S."/>
        </authorList>
    </citation>
    <scope>NUCLEOTIDE SEQUENCE [LARGE SCALE GENOMIC DNA]</scope>
</reference>
<evidence type="ECO:0000256" key="4">
    <source>
        <dbReference type="SAM" id="MobiDB-lite"/>
    </source>
</evidence>
<dbReference type="AlphaFoldDB" id="A0A401SCD6"/>
<evidence type="ECO:0000256" key="1">
    <source>
        <dbReference type="ARBA" id="ARBA00009219"/>
    </source>
</evidence>
<evidence type="ECO:0000256" key="3">
    <source>
        <dbReference type="RuleBase" id="RU004475"/>
    </source>
</evidence>
<keyword evidence="2 3" id="KW-0560">Oxidoreductase</keyword>
<dbReference type="InterPro" id="IPR036291">
    <property type="entry name" value="NAD(P)-bd_dom_sf"/>
</dbReference>
<name>A0A401SCD6_CHIPU</name>
<dbReference type="InterPro" id="IPR050177">
    <property type="entry name" value="Lipid_A_modif_metabolic_enz"/>
</dbReference>
<evidence type="ECO:0000259" key="5">
    <source>
        <dbReference type="Pfam" id="PF01073"/>
    </source>
</evidence>
<comment type="caution">
    <text evidence="6">The sequence shown here is derived from an EMBL/GenBank/DDBJ whole genome shotgun (WGS) entry which is preliminary data.</text>
</comment>
<dbReference type="STRING" id="137246.A0A401SCD6"/>
<evidence type="ECO:0000256" key="2">
    <source>
        <dbReference type="ARBA" id="ARBA00023002"/>
    </source>
</evidence>
<dbReference type="GO" id="GO:0016616">
    <property type="term" value="F:oxidoreductase activity, acting on the CH-OH group of donors, NAD or NADP as acceptor"/>
    <property type="evidence" value="ECO:0007669"/>
    <property type="project" value="InterPro"/>
</dbReference>